<dbReference type="Proteomes" id="UP000182993">
    <property type="component" value="Chromosome"/>
</dbReference>
<feature type="domain" description="CAAX prenyl protease 2/Lysostaphin resistance protein A-like" evidence="2">
    <location>
        <begin position="65"/>
        <end position="151"/>
    </location>
</feature>
<feature type="transmembrane region" description="Helical" evidence="1">
    <location>
        <begin position="88"/>
        <end position="108"/>
    </location>
</feature>
<organism evidence="3 4">
    <name type="scientific">Thermus brockianus</name>
    <dbReference type="NCBI Taxonomy" id="56956"/>
    <lineage>
        <taxon>Bacteria</taxon>
        <taxon>Thermotogati</taxon>
        <taxon>Deinococcota</taxon>
        <taxon>Deinococci</taxon>
        <taxon>Thermales</taxon>
        <taxon>Thermaceae</taxon>
        <taxon>Thermus</taxon>
    </lineage>
</organism>
<dbReference type="GO" id="GO:0080120">
    <property type="term" value="P:CAAX-box protein maturation"/>
    <property type="evidence" value="ECO:0007669"/>
    <property type="project" value="UniProtKB-ARBA"/>
</dbReference>
<keyword evidence="1" id="KW-0812">Transmembrane</keyword>
<keyword evidence="1" id="KW-0472">Membrane</keyword>
<dbReference type="InterPro" id="IPR052710">
    <property type="entry name" value="CAAX_protease"/>
</dbReference>
<reference evidence="4" key="1">
    <citation type="submission" date="2016-06" db="EMBL/GenBank/DDBJ databases">
        <title>Whole genome sequencing of Thermus brockianus strain GE-1.</title>
        <authorList>
            <person name="Schaefers C."/>
            <person name="Blank S."/>
            <person name="Wiebusch S."/>
            <person name="Elleuche S."/>
            <person name="Antranikian G."/>
        </authorList>
    </citation>
    <scope>NUCLEOTIDE SEQUENCE [LARGE SCALE GENOMIC DNA]</scope>
    <source>
        <strain evidence="4">GE-1</strain>
    </source>
</reference>
<evidence type="ECO:0000259" key="2">
    <source>
        <dbReference type="Pfam" id="PF02517"/>
    </source>
</evidence>
<dbReference type="GO" id="GO:0004175">
    <property type="term" value="F:endopeptidase activity"/>
    <property type="evidence" value="ECO:0007669"/>
    <property type="project" value="UniProtKB-ARBA"/>
</dbReference>
<dbReference type="KEGG" id="tbc:A0O31_00386"/>
<evidence type="ECO:0000256" key="1">
    <source>
        <dbReference type="SAM" id="Phobius"/>
    </source>
</evidence>
<evidence type="ECO:0000313" key="4">
    <source>
        <dbReference type="Proteomes" id="UP000182993"/>
    </source>
</evidence>
<feature type="transmembrane region" description="Helical" evidence="1">
    <location>
        <begin position="120"/>
        <end position="148"/>
    </location>
</feature>
<keyword evidence="3" id="KW-0378">Hydrolase</keyword>
<accession>A0A1J0LRG4</accession>
<protein>
    <submittedName>
        <fullName evidence="3">CAAX amino terminal protease</fullName>
    </submittedName>
</protein>
<dbReference type="InterPro" id="IPR003675">
    <property type="entry name" value="Rce1/LyrA-like_dom"/>
</dbReference>
<dbReference type="Pfam" id="PF02517">
    <property type="entry name" value="Rce1-like"/>
    <property type="match status" value="1"/>
</dbReference>
<dbReference type="RefSeq" id="WP_084720296.1">
    <property type="nucleotide sequence ID" value="NZ_CP016312.1"/>
</dbReference>
<dbReference type="GO" id="GO:0006508">
    <property type="term" value="P:proteolysis"/>
    <property type="evidence" value="ECO:0007669"/>
    <property type="project" value="UniProtKB-KW"/>
</dbReference>
<sequence length="161" mass="17902">MLLFGFRLNTPPEAQNIWVAAVLLFLLWALEILFRAIFPASFLEAERLHRQLGLTLKREGLGPPSLVLLAFLSGVAEELFFRGLLQNLLVAWLGPVGLPLQALLFALLHPAPKRAFAYPLYTGMAGLLFGLSYLLTGSLLPGILAHILHNARGFYQLWREA</sequence>
<keyword evidence="1" id="KW-1133">Transmembrane helix</keyword>
<feature type="transmembrane region" description="Helical" evidence="1">
    <location>
        <begin position="17"/>
        <end position="38"/>
    </location>
</feature>
<name>A0A1J0LRG4_THEBO</name>
<dbReference type="EMBL" id="CP016312">
    <property type="protein sequence ID" value="APD08596.1"/>
    <property type="molecule type" value="Genomic_DNA"/>
</dbReference>
<proteinExistence type="predicted"/>
<keyword evidence="3" id="KW-0645">Protease</keyword>
<dbReference type="AlphaFoldDB" id="A0A1J0LRG4"/>
<dbReference type="PANTHER" id="PTHR36435">
    <property type="entry name" value="SLR1288 PROTEIN"/>
    <property type="match status" value="1"/>
</dbReference>
<dbReference type="STRING" id="56956.A0O31_00386"/>
<dbReference type="OrthoDB" id="158986at2"/>
<dbReference type="PANTHER" id="PTHR36435:SF1">
    <property type="entry name" value="CAAX AMINO TERMINAL PROTEASE FAMILY PROTEIN"/>
    <property type="match status" value="1"/>
</dbReference>
<gene>
    <name evidence="3" type="ORF">A0O31_00386</name>
</gene>
<evidence type="ECO:0000313" key="3">
    <source>
        <dbReference type="EMBL" id="APD08596.1"/>
    </source>
</evidence>